<dbReference type="Gene3D" id="1.25.40.20">
    <property type="entry name" value="Ankyrin repeat-containing domain"/>
    <property type="match status" value="1"/>
</dbReference>
<keyword evidence="7" id="KW-1185">Reference proteome</keyword>
<keyword evidence="5" id="KW-1133">Transmembrane helix</keyword>
<sequence>MTTELTSSTHSRIPFAPQSESNLQNAELASSQLETEQPYQVSPSMENTTTSLWKVGTGVGVGLLLGGPVGAIYGGAAASGVHLAGRAVQWGVSKVASEHNAKVLSAATEFFVSGFISWGLNKSLIQIGSSMVGGYVASKAVNESLNEETPAVVRQTANLGASIAGSMLGGMAGSHIETVFALDGSGSLPINPQSSSNPEAKAYYAAAGRTLKSVDETQPLNATTNASETYQSQPQHSAQPNLQGATLKPSDFDSLADKLESKLNRPPVTGEEPLGSLPVTETKQQVTSRQLKGVADEYDKGTFGLNLEPVDAKAHIVSKRSCSNCRNLTFGGALWYVSVPNYQTRLCGGVLLSDIPQEFTNYEIIDITVPSSSESFSVESKNCDLRISTLISGHYTQNGQEKVEIVNGFVYVNRQAFIDDTPACCQGGESIRVSTSSGCKFYGISTLLTYNEHACIPISEVADNCHSNKFVVSDQVQQPVHIETFPVGVNNENQALLTADDNVLITSNGSDHIVRWEDFNNTLIQMASGESNKICKGELSGNINLARLTLNDYLTAFNATPQAPQIHTCRNPIRAKTVGSVCRIEDLKAAFANNSQQAVYLDPSVQVVSSSRTEFLEWQVMVNWFNHLPIYWSAGCPYNKLYWRKHDAFETDLDLILDIGNTVSGPKINDCSYGVVQQPFSTNAYDSNYIAERFAQNAPSYSDQGYSIFENQTVAFGNHSVVWKQITSYIPPSIECVDENGSTYSPPAYKGVSYLLESDYLRQLACEPQHPYTPSNPPIPYQFSNLPTNSSSFNALIPNFGGLIVSNTTQNKLVTINDLISEVAKLHPEALCLGAEFPTVNLARINQDILQAAFDSAAVTLACDDSIKVELKGRVVELATLFDLIDEGSSIGLNSTSILYHSGKFSTWDRVSQNIPTSTLNVKECTDRNVTQYQLTEDALLKAFNNAEPVTAISSTNCNDGVLKNLLDANEVLSTAELIGNFTEFAPAFGTIGIKINASQQVEFNGSVIEFTDIVPFLPAKRSCDWVNIKSNEFALKGLTDTELIHAINCYLNSLSIEACARALSTDIPPTSPQISSATHPQGSSQHSQPSPTSGIDRGGNSTGLIVGLTFSGIIAAVGAAGFALLLCLIKRQIFDKQSKLDVEAGRQAGSVPKKNESLPQAVRMSELQSASDVSPSPTAQSASKAIPQAQAQAQATIPPSKENTNLRAPEKVAKPLPSAVPLPPAEVVATTQVTFAIKNLTNQHVSELLSTCAKGELSQLKQLIQSAPSGFNVRLLLEHKPSGDKVSLLHIACAAGKGEIVEYLIGLNANVNSISYNGFTPLYLAVWNNQTEVVKQLLKANADANIKSNDKTPLELAVEQNSQGIIEVLKGKQPEVAQ</sequence>
<feature type="region of interest" description="Disordered" evidence="4">
    <location>
        <begin position="1071"/>
        <end position="1099"/>
    </location>
</feature>
<evidence type="ECO:0000313" key="6">
    <source>
        <dbReference type="EMBL" id="RLV58055.1"/>
    </source>
</evidence>
<feature type="region of interest" description="Disordered" evidence="4">
    <location>
        <begin position="1148"/>
        <end position="1207"/>
    </location>
</feature>
<dbReference type="Proteomes" id="UP000281474">
    <property type="component" value="Unassembled WGS sequence"/>
</dbReference>
<evidence type="ECO:0000256" key="1">
    <source>
        <dbReference type="ARBA" id="ARBA00022737"/>
    </source>
</evidence>
<protein>
    <submittedName>
        <fullName evidence="6">Ankyrin repeat domain-containing protein</fullName>
    </submittedName>
</protein>
<dbReference type="PANTHER" id="PTHR24198:SF165">
    <property type="entry name" value="ANKYRIN REPEAT-CONTAINING PROTEIN-RELATED"/>
    <property type="match status" value="1"/>
</dbReference>
<feature type="compositionally biased region" description="Low complexity" evidence="4">
    <location>
        <begin position="1180"/>
        <end position="1201"/>
    </location>
</feature>
<dbReference type="InterPro" id="IPR036770">
    <property type="entry name" value="Ankyrin_rpt-contain_sf"/>
</dbReference>
<gene>
    <name evidence="6" type="ORF">D5018_19305</name>
</gene>
<feature type="compositionally biased region" description="Polar residues" evidence="4">
    <location>
        <begin position="225"/>
        <end position="244"/>
    </location>
</feature>
<dbReference type="OrthoDB" id="928522at2"/>
<proteinExistence type="predicted"/>
<dbReference type="PANTHER" id="PTHR24198">
    <property type="entry name" value="ANKYRIN REPEAT AND PROTEIN KINASE DOMAIN-CONTAINING PROTEIN"/>
    <property type="match status" value="1"/>
</dbReference>
<evidence type="ECO:0000313" key="7">
    <source>
        <dbReference type="Proteomes" id="UP000281474"/>
    </source>
</evidence>
<keyword evidence="2 3" id="KW-0040">ANK repeat</keyword>
<feature type="compositionally biased region" description="Low complexity" evidence="4">
    <location>
        <begin position="1079"/>
        <end position="1095"/>
    </location>
</feature>
<keyword evidence="1" id="KW-0677">Repeat</keyword>
<dbReference type="Pfam" id="PF12796">
    <property type="entry name" value="Ank_2"/>
    <property type="match status" value="1"/>
</dbReference>
<feature type="repeat" description="ANK" evidence="3">
    <location>
        <begin position="1285"/>
        <end position="1317"/>
    </location>
</feature>
<feature type="region of interest" description="Disordered" evidence="4">
    <location>
        <begin position="262"/>
        <end position="282"/>
    </location>
</feature>
<accession>A0A3L8PRP5</accession>
<dbReference type="PROSITE" id="PS50297">
    <property type="entry name" value="ANK_REP_REGION"/>
    <property type="match status" value="2"/>
</dbReference>
<dbReference type="PROSITE" id="PS50088">
    <property type="entry name" value="ANK_REPEAT"/>
    <property type="match status" value="2"/>
</dbReference>
<organism evidence="6 7">
    <name type="scientific">Parashewanella curva</name>
    <dbReference type="NCBI Taxonomy" id="2338552"/>
    <lineage>
        <taxon>Bacteria</taxon>
        <taxon>Pseudomonadati</taxon>
        <taxon>Pseudomonadota</taxon>
        <taxon>Gammaproteobacteria</taxon>
        <taxon>Alteromonadales</taxon>
        <taxon>Shewanellaceae</taxon>
        <taxon>Parashewanella</taxon>
    </lineage>
</organism>
<evidence type="ECO:0000256" key="4">
    <source>
        <dbReference type="SAM" id="MobiDB-lite"/>
    </source>
</evidence>
<dbReference type="EMBL" id="QZEI01000103">
    <property type="protein sequence ID" value="RLV58055.1"/>
    <property type="molecule type" value="Genomic_DNA"/>
</dbReference>
<dbReference type="RefSeq" id="WP_121840621.1">
    <property type="nucleotide sequence ID" value="NZ_ML014852.1"/>
</dbReference>
<evidence type="ECO:0000256" key="5">
    <source>
        <dbReference type="SAM" id="Phobius"/>
    </source>
</evidence>
<reference evidence="6 7" key="1">
    <citation type="submission" date="2018-09" db="EMBL/GenBank/DDBJ databases">
        <title>Phylogeny of the Shewanellaceae, and recommendation for two new genera, Pseudoshewanella and Parashewanella.</title>
        <authorList>
            <person name="Wang G."/>
        </authorList>
    </citation>
    <scope>NUCLEOTIDE SEQUENCE [LARGE SCALE GENOMIC DNA]</scope>
    <source>
        <strain evidence="6 7">C51</strain>
    </source>
</reference>
<evidence type="ECO:0000256" key="2">
    <source>
        <dbReference type="ARBA" id="ARBA00023043"/>
    </source>
</evidence>
<feature type="transmembrane region" description="Helical" evidence="5">
    <location>
        <begin position="1105"/>
        <end position="1130"/>
    </location>
</feature>
<name>A0A3L8PRP5_9GAMM</name>
<feature type="compositionally biased region" description="Polar residues" evidence="4">
    <location>
        <begin position="1167"/>
        <end position="1179"/>
    </location>
</feature>
<comment type="caution">
    <text evidence="6">The sequence shown here is derived from an EMBL/GenBank/DDBJ whole genome shotgun (WGS) entry which is preliminary data.</text>
</comment>
<feature type="region of interest" description="Disordered" evidence="4">
    <location>
        <begin position="225"/>
        <end position="250"/>
    </location>
</feature>
<keyword evidence="5" id="KW-0472">Membrane</keyword>
<keyword evidence="5" id="KW-0812">Transmembrane</keyword>
<dbReference type="InterPro" id="IPR002110">
    <property type="entry name" value="Ankyrin_rpt"/>
</dbReference>
<dbReference type="SMART" id="SM00248">
    <property type="entry name" value="ANK"/>
    <property type="match status" value="3"/>
</dbReference>
<evidence type="ECO:0000256" key="3">
    <source>
        <dbReference type="PROSITE-ProRule" id="PRU00023"/>
    </source>
</evidence>
<dbReference type="SUPFAM" id="SSF48403">
    <property type="entry name" value="Ankyrin repeat"/>
    <property type="match status" value="1"/>
</dbReference>
<feature type="repeat" description="ANK" evidence="3">
    <location>
        <begin position="1318"/>
        <end position="1350"/>
    </location>
</feature>